<dbReference type="VEuPathDB" id="FungiDB:EYZ11_012918"/>
<sequence>MAAHPPSLPRRAAIPLRERNLCLGRVLSAEDISSKTRLSVEIGVSGASMSIRLVTC</sequence>
<organism evidence="1 2">
    <name type="scientific">Aspergillus tanneri</name>
    <dbReference type="NCBI Taxonomy" id="1220188"/>
    <lineage>
        <taxon>Eukaryota</taxon>
        <taxon>Fungi</taxon>
        <taxon>Dikarya</taxon>
        <taxon>Ascomycota</taxon>
        <taxon>Pezizomycotina</taxon>
        <taxon>Eurotiomycetes</taxon>
        <taxon>Eurotiomycetidae</taxon>
        <taxon>Eurotiales</taxon>
        <taxon>Aspergillaceae</taxon>
        <taxon>Aspergillus</taxon>
        <taxon>Aspergillus subgen. Circumdati</taxon>
    </lineage>
</organism>
<keyword evidence="2" id="KW-1185">Reference proteome</keyword>
<protein>
    <submittedName>
        <fullName evidence="1">Uncharacterized protein</fullName>
    </submittedName>
</protein>
<gene>
    <name evidence="1" type="ORF">EYZ11_012918</name>
</gene>
<evidence type="ECO:0000313" key="1">
    <source>
        <dbReference type="EMBL" id="THC87637.1"/>
    </source>
</evidence>
<dbReference type="AlphaFoldDB" id="A0A4S3J148"/>
<dbReference type="Proteomes" id="UP000308092">
    <property type="component" value="Unassembled WGS sequence"/>
</dbReference>
<dbReference type="EMBL" id="SOSA01001102">
    <property type="protein sequence ID" value="THC87637.1"/>
    <property type="molecule type" value="Genomic_DNA"/>
</dbReference>
<proteinExistence type="predicted"/>
<evidence type="ECO:0000313" key="2">
    <source>
        <dbReference type="Proteomes" id="UP000308092"/>
    </source>
</evidence>
<comment type="caution">
    <text evidence="1">The sequence shown here is derived from an EMBL/GenBank/DDBJ whole genome shotgun (WGS) entry which is preliminary data.</text>
</comment>
<reference evidence="1 2" key="1">
    <citation type="submission" date="2019-03" db="EMBL/GenBank/DDBJ databases">
        <title>The genome sequence of a newly discovered highly antifungal drug resistant Aspergillus species, Aspergillus tanneri NIH 1004.</title>
        <authorList>
            <person name="Mounaud S."/>
            <person name="Singh I."/>
            <person name="Joardar V."/>
            <person name="Pakala S."/>
            <person name="Pakala S."/>
            <person name="Venepally P."/>
            <person name="Hoover J."/>
            <person name="Nierman W."/>
            <person name="Chung J."/>
            <person name="Losada L."/>
        </authorList>
    </citation>
    <scope>NUCLEOTIDE SEQUENCE [LARGE SCALE GENOMIC DNA]</scope>
    <source>
        <strain evidence="1 2">NIH1004</strain>
    </source>
</reference>
<accession>A0A4S3J148</accession>
<name>A0A4S3J148_9EURO</name>